<proteinExistence type="predicted"/>
<evidence type="ECO:0000313" key="1">
    <source>
        <dbReference type="EMBL" id="KAJ9584362.1"/>
    </source>
</evidence>
<accession>A0AAD7ZPT5</accession>
<feature type="non-terminal residue" evidence="1">
    <location>
        <position position="53"/>
    </location>
</feature>
<name>A0AAD7ZPT5_DIPPU</name>
<dbReference type="EMBL" id="JASPKZ010007428">
    <property type="protein sequence ID" value="KAJ9584362.1"/>
    <property type="molecule type" value="Genomic_DNA"/>
</dbReference>
<feature type="non-terminal residue" evidence="1">
    <location>
        <position position="1"/>
    </location>
</feature>
<comment type="caution">
    <text evidence="1">The sequence shown here is derived from an EMBL/GenBank/DDBJ whole genome shotgun (WGS) entry which is preliminary data.</text>
</comment>
<dbReference type="Proteomes" id="UP001233999">
    <property type="component" value="Unassembled WGS sequence"/>
</dbReference>
<organism evidence="1 2">
    <name type="scientific">Diploptera punctata</name>
    <name type="common">Pacific beetle cockroach</name>
    <dbReference type="NCBI Taxonomy" id="6984"/>
    <lineage>
        <taxon>Eukaryota</taxon>
        <taxon>Metazoa</taxon>
        <taxon>Ecdysozoa</taxon>
        <taxon>Arthropoda</taxon>
        <taxon>Hexapoda</taxon>
        <taxon>Insecta</taxon>
        <taxon>Pterygota</taxon>
        <taxon>Neoptera</taxon>
        <taxon>Polyneoptera</taxon>
        <taxon>Dictyoptera</taxon>
        <taxon>Blattodea</taxon>
        <taxon>Blaberoidea</taxon>
        <taxon>Blaberidae</taxon>
        <taxon>Diplopterinae</taxon>
        <taxon>Diploptera</taxon>
    </lineage>
</organism>
<sequence length="53" mass="6278">ILFMGLNESELMPVFVLIMFYNARNQAFYDLTISKNFTNTHNIGYKEEMINKL</sequence>
<protein>
    <submittedName>
        <fullName evidence="1">Uncharacterized protein</fullName>
    </submittedName>
</protein>
<dbReference type="AlphaFoldDB" id="A0AAD7ZPT5"/>
<reference evidence="1" key="2">
    <citation type="submission" date="2023-05" db="EMBL/GenBank/DDBJ databases">
        <authorList>
            <person name="Fouks B."/>
        </authorList>
    </citation>
    <scope>NUCLEOTIDE SEQUENCE</scope>
    <source>
        <strain evidence="1">Stay&amp;Tobe</strain>
        <tissue evidence="1">Testes</tissue>
    </source>
</reference>
<evidence type="ECO:0000313" key="2">
    <source>
        <dbReference type="Proteomes" id="UP001233999"/>
    </source>
</evidence>
<keyword evidence="2" id="KW-1185">Reference proteome</keyword>
<gene>
    <name evidence="1" type="ORF">L9F63_021321</name>
</gene>
<reference evidence="1" key="1">
    <citation type="journal article" date="2023" name="IScience">
        <title>Live-bearing cockroach genome reveals convergent evolutionary mechanisms linked to viviparity in insects and beyond.</title>
        <authorList>
            <person name="Fouks B."/>
            <person name="Harrison M.C."/>
            <person name="Mikhailova A.A."/>
            <person name="Marchal E."/>
            <person name="English S."/>
            <person name="Carruthers M."/>
            <person name="Jennings E.C."/>
            <person name="Chiamaka E.L."/>
            <person name="Frigard R.A."/>
            <person name="Pippel M."/>
            <person name="Attardo G.M."/>
            <person name="Benoit J.B."/>
            <person name="Bornberg-Bauer E."/>
            <person name="Tobe S.S."/>
        </authorList>
    </citation>
    <scope>NUCLEOTIDE SEQUENCE</scope>
    <source>
        <strain evidence="1">Stay&amp;Tobe</strain>
    </source>
</reference>